<dbReference type="AlphaFoldDB" id="A0A0A9CE20"/>
<evidence type="ECO:0000313" key="1">
    <source>
        <dbReference type="EMBL" id="JAD73841.1"/>
    </source>
</evidence>
<protein>
    <submittedName>
        <fullName evidence="1">Uncharacterized protein</fullName>
    </submittedName>
</protein>
<dbReference type="EMBL" id="GBRH01224054">
    <property type="protein sequence ID" value="JAD73841.1"/>
    <property type="molecule type" value="Transcribed_RNA"/>
</dbReference>
<sequence length="36" mass="4395">MLWYKYTTQCFSCATGFSSHQLNNFTCAKYTMKYYY</sequence>
<reference evidence="1" key="2">
    <citation type="journal article" date="2015" name="Data Brief">
        <title>Shoot transcriptome of the giant reed, Arundo donax.</title>
        <authorList>
            <person name="Barrero R.A."/>
            <person name="Guerrero F.D."/>
            <person name="Moolhuijzen P."/>
            <person name="Goolsby J.A."/>
            <person name="Tidwell J."/>
            <person name="Bellgard S.E."/>
            <person name="Bellgard M.I."/>
        </authorList>
    </citation>
    <scope>NUCLEOTIDE SEQUENCE</scope>
    <source>
        <tissue evidence="1">Shoot tissue taken approximately 20 cm above the soil surface</tissue>
    </source>
</reference>
<name>A0A0A9CE20_ARUDO</name>
<proteinExistence type="predicted"/>
<reference evidence="1" key="1">
    <citation type="submission" date="2014-09" db="EMBL/GenBank/DDBJ databases">
        <authorList>
            <person name="Magalhaes I.L.F."/>
            <person name="Oliveira U."/>
            <person name="Santos F.R."/>
            <person name="Vidigal T.H.D.A."/>
            <person name="Brescovit A.D."/>
            <person name="Santos A.J."/>
        </authorList>
    </citation>
    <scope>NUCLEOTIDE SEQUENCE</scope>
    <source>
        <tissue evidence="1">Shoot tissue taken approximately 20 cm above the soil surface</tissue>
    </source>
</reference>
<organism evidence="1">
    <name type="scientific">Arundo donax</name>
    <name type="common">Giant reed</name>
    <name type="synonym">Donax arundinaceus</name>
    <dbReference type="NCBI Taxonomy" id="35708"/>
    <lineage>
        <taxon>Eukaryota</taxon>
        <taxon>Viridiplantae</taxon>
        <taxon>Streptophyta</taxon>
        <taxon>Embryophyta</taxon>
        <taxon>Tracheophyta</taxon>
        <taxon>Spermatophyta</taxon>
        <taxon>Magnoliopsida</taxon>
        <taxon>Liliopsida</taxon>
        <taxon>Poales</taxon>
        <taxon>Poaceae</taxon>
        <taxon>PACMAD clade</taxon>
        <taxon>Arundinoideae</taxon>
        <taxon>Arundineae</taxon>
        <taxon>Arundo</taxon>
    </lineage>
</organism>
<accession>A0A0A9CE20</accession>